<dbReference type="PATRIC" id="fig|1423744.4.peg.554"/>
<dbReference type="PANTHER" id="PTHR36833">
    <property type="entry name" value="SLR0610 PROTEIN-RELATED"/>
    <property type="match status" value="1"/>
</dbReference>
<keyword evidence="1" id="KW-0812">Transmembrane</keyword>
<dbReference type="OrthoDB" id="3818833at2"/>
<keyword evidence="1" id="KW-1133">Transmembrane helix</keyword>
<accession>A0A0R2DIT3</accession>
<organism evidence="2 3">
    <name type="scientific">Holzapfeliella floricola DSM 23037 = JCM 16512</name>
    <dbReference type="NCBI Taxonomy" id="1423744"/>
    <lineage>
        <taxon>Bacteria</taxon>
        <taxon>Bacillati</taxon>
        <taxon>Bacillota</taxon>
        <taxon>Bacilli</taxon>
        <taxon>Lactobacillales</taxon>
        <taxon>Lactobacillaceae</taxon>
        <taxon>Holzapfeliella</taxon>
    </lineage>
</organism>
<keyword evidence="1" id="KW-0472">Membrane</keyword>
<protein>
    <submittedName>
        <fullName evidence="2">Uncharacterized protein</fullName>
    </submittedName>
</protein>
<sequence length="211" mass="24371">MSVTTIKLIKKDRESKQQYMTSTYQFLFIAAHESLAEDIVSGDLDYIFLRPLNSYFYYALRKLDFPSLINLIIYLPFTVFLITQFHIGLIQWIIVGLFYLIGILFIFSLNQIVVEVAFFKDNLTALNGVPEYLIDSANRPQGIYPSKIRLILIYLIPVLSLSNGLIYLVTTDSYVNLGIKMLVSLILMTFIFFIVSYLLWQKGIKNYISAN</sequence>
<evidence type="ECO:0000313" key="3">
    <source>
        <dbReference type="Proteomes" id="UP000051378"/>
    </source>
</evidence>
<dbReference type="AlphaFoldDB" id="A0A0R2DIT3"/>
<gene>
    <name evidence="2" type="ORF">FC86_GL000538</name>
</gene>
<dbReference type="PANTHER" id="PTHR36833:SF2">
    <property type="entry name" value="SLR0610 PROTEIN"/>
    <property type="match status" value="1"/>
</dbReference>
<feature type="transmembrane region" description="Helical" evidence="1">
    <location>
        <begin position="148"/>
        <end position="169"/>
    </location>
</feature>
<reference evidence="2 3" key="1">
    <citation type="journal article" date="2015" name="Genome Announc.">
        <title>Expanding the biotechnology potential of lactobacilli through comparative genomics of 213 strains and associated genera.</title>
        <authorList>
            <person name="Sun Z."/>
            <person name="Harris H.M."/>
            <person name="McCann A."/>
            <person name="Guo C."/>
            <person name="Argimon S."/>
            <person name="Zhang W."/>
            <person name="Yang X."/>
            <person name="Jeffery I.B."/>
            <person name="Cooney J.C."/>
            <person name="Kagawa T.F."/>
            <person name="Liu W."/>
            <person name="Song Y."/>
            <person name="Salvetti E."/>
            <person name="Wrobel A."/>
            <person name="Rasinkangas P."/>
            <person name="Parkhill J."/>
            <person name="Rea M.C."/>
            <person name="O'Sullivan O."/>
            <person name="Ritari J."/>
            <person name="Douillard F.P."/>
            <person name="Paul Ross R."/>
            <person name="Yang R."/>
            <person name="Briner A.E."/>
            <person name="Felis G.E."/>
            <person name="de Vos W.M."/>
            <person name="Barrangou R."/>
            <person name="Klaenhammer T.R."/>
            <person name="Caufield P.W."/>
            <person name="Cui Y."/>
            <person name="Zhang H."/>
            <person name="O'Toole P.W."/>
        </authorList>
    </citation>
    <scope>NUCLEOTIDE SEQUENCE [LARGE SCALE GENOMIC DNA]</scope>
    <source>
        <strain evidence="2 3">DSM 23037</strain>
    </source>
</reference>
<comment type="caution">
    <text evidence="2">The sequence shown here is derived from an EMBL/GenBank/DDBJ whole genome shotgun (WGS) entry which is preliminary data.</text>
</comment>
<dbReference type="RefSeq" id="WP_056974759.1">
    <property type="nucleotide sequence ID" value="NZ_AYZL01000019.1"/>
</dbReference>
<evidence type="ECO:0000313" key="2">
    <source>
        <dbReference type="EMBL" id="KRN04008.1"/>
    </source>
</evidence>
<dbReference type="InterPro" id="IPR010390">
    <property type="entry name" value="ABC-2_transporter-like"/>
</dbReference>
<dbReference type="Pfam" id="PF06182">
    <property type="entry name" value="ABC2_membrane_6"/>
    <property type="match status" value="1"/>
</dbReference>
<dbReference type="STRING" id="1423744.FC86_GL000538"/>
<feature type="transmembrane region" description="Helical" evidence="1">
    <location>
        <begin position="89"/>
        <end position="110"/>
    </location>
</feature>
<evidence type="ECO:0000256" key="1">
    <source>
        <dbReference type="SAM" id="Phobius"/>
    </source>
</evidence>
<keyword evidence="3" id="KW-1185">Reference proteome</keyword>
<feature type="transmembrane region" description="Helical" evidence="1">
    <location>
        <begin position="181"/>
        <end position="200"/>
    </location>
</feature>
<feature type="transmembrane region" description="Helical" evidence="1">
    <location>
        <begin position="65"/>
        <end position="83"/>
    </location>
</feature>
<dbReference type="Proteomes" id="UP000051378">
    <property type="component" value="Unassembled WGS sequence"/>
</dbReference>
<name>A0A0R2DIT3_9LACO</name>
<dbReference type="EMBL" id="AYZL01000019">
    <property type="protein sequence ID" value="KRN04008.1"/>
    <property type="molecule type" value="Genomic_DNA"/>
</dbReference>
<proteinExistence type="predicted"/>